<evidence type="ECO:0000313" key="4">
    <source>
        <dbReference type="EMBL" id="GMI33774.1"/>
    </source>
</evidence>
<evidence type="ECO:0000256" key="2">
    <source>
        <dbReference type="SAM" id="SignalP"/>
    </source>
</evidence>
<sequence>MVLKLLLLAMLLALTSGGAGISRHGFWKTNVVQNDSKPRHSLRPTLSYSHKFSTPVPINPIQSLLQRHKRLSFQRREKTDTKYKRETEPSKKGPIDNLTTIIQQPLEHNPGTLPPFSSLQPIVDSVTLRLVRLVTGGKSKFIDTELNIGEGSHKQRVSTPVHILDIPGNGKLPPVVLLHGITSCSADFAPLAYQLRSKFSRVIAIDLLGHGLTPLPNAGNAKPHFSWMTRVVSQVLDNVLPESGNEKAILLGNSMGGLVAMRTALARPDLVDGLFLISPAGGPLTEKEISGLSNIFHISSHEEGTTFIDRMHGQKPAQPLRHLMAWVARGRVNNRAVKNIFDSINPESFMTEQDCRGISVPCALFWGGEEKVLPKQHLDFFRANIPQLSVCNPVGMGHVPQNDDWNFVASRCTEFSNALQNGGETTEGWVRNQRRSKKGEGAKATDT</sequence>
<dbReference type="Pfam" id="PF12146">
    <property type="entry name" value="Hydrolase_4"/>
    <property type="match status" value="1"/>
</dbReference>
<feature type="chain" id="PRO_5040901994" description="Serine aminopeptidase S33 domain-containing protein" evidence="2">
    <location>
        <begin position="18"/>
        <end position="447"/>
    </location>
</feature>
<name>A0A9W7L6H7_9STRA</name>
<accession>A0A9W7L6H7</accession>
<reference evidence="5" key="1">
    <citation type="journal article" date="2023" name="Commun. Biol.">
        <title>Genome analysis of Parmales, the sister group of diatoms, reveals the evolutionary specialization of diatoms from phago-mixotrophs to photoautotrophs.</title>
        <authorList>
            <person name="Ban H."/>
            <person name="Sato S."/>
            <person name="Yoshikawa S."/>
            <person name="Yamada K."/>
            <person name="Nakamura Y."/>
            <person name="Ichinomiya M."/>
            <person name="Sato N."/>
            <person name="Blanc-Mathieu R."/>
            <person name="Endo H."/>
            <person name="Kuwata A."/>
            <person name="Ogata H."/>
        </authorList>
    </citation>
    <scope>NUCLEOTIDE SEQUENCE [LARGE SCALE GENOMIC DNA]</scope>
</reference>
<proteinExistence type="predicted"/>
<organism evidence="4 5">
    <name type="scientific">Triparma columacea</name>
    <dbReference type="NCBI Taxonomy" id="722753"/>
    <lineage>
        <taxon>Eukaryota</taxon>
        <taxon>Sar</taxon>
        <taxon>Stramenopiles</taxon>
        <taxon>Ochrophyta</taxon>
        <taxon>Bolidophyceae</taxon>
        <taxon>Parmales</taxon>
        <taxon>Triparmaceae</taxon>
        <taxon>Triparma</taxon>
    </lineage>
</organism>
<dbReference type="InterPro" id="IPR000073">
    <property type="entry name" value="AB_hydrolase_1"/>
</dbReference>
<dbReference type="InterPro" id="IPR050266">
    <property type="entry name" value="AB_hydrolase_sf"/>
</dbReference>
<feature type="region of interest" description="Disordered" evidence="1">
    <location>
        <begin position="422"/>
        <end position="447"/>
    </location>
</feature>
<feature type="domain" description="Serine aminopeptidase S33" evidence="3">
    <location>
        <begin position="175"/>
        <end position="380"/>
    </location>
</feature>
<gene>
    <name evidence="4" type="ORF">TrCOL_g1564</name>
</gene>
<dbReference type="Gene3D" id="3.40.50.1820">
    <property type="entry name" value="alpha/beta hydrolase"/>
    <property type="match status" value="1"/>
</dbReference>
<dbReference type="PANTHER" id="PTHR43798:SF33">
    <property type="entry name" value="HYDROLASE, PUTATIVE (AFU_ORTHOLOGUE AFUA_2G14860)-RELATED"/>
    <property type="match status" value="1"/>
</dbReference>
<protein>
    <recommendedName>
        <fullName evidence="3">Serine aminopeptidase S33 domain-containing protein</fullName>
    </recommendedName>
</protein>
<evidence type="ECO:0000313" key="5">
    <source>
        <dbReference type="Proteomes" id="UP001165065"/>
    </source>
</evidence>
<dbReference type="PRINTS" id="PR00111">
    <property type="entry name" value="ABHYDROLASE"/>
</dbReference>
<dbReference type="InterPro" id="IPR029058">
    <property type="entry name" value="AB_hydrolase_fold"/>
</dbReference>
<dbReference type="OrthoDB" id="2498029at2759"/>
<dbReference type="EMBL" id="BRYA01000035">
    <property type="protein sequence ID" value="GMI33774.1"/>
    <property type="molecule type" value="Genomic_DNA"/>
</dbReference>
<dbReference type="PANTHER" id="PTHR43798">
    <property type="entry name" value="MONOACYLGLYCEROL LIPASE"/>
    <property type="match status" value="1"/>
</dbReference>
<feature type="signal peptide" evidence="2">
    <location>
        <begin position="1"/>
        <end position="17"/>
    </location>
</feature>
<keyword evidence="5" id="KW-1185">Reference proteome</keyword>
<comment type="caution">
    <text evidence="4">The sequence shown here is derived from an EMBL/GenBank/DDBJ whole genome shotgun (WGS) entry which is preliminary data.</text>
</comment>
<evidence type="ECO:0000259" key="3">
    <source>
        <dbReference type="Pfam" id="PF12146"/>
    </source>
</evidence>
<feature type="region of interest" description="Disordered" evidence="1">
    <location>
        <begin position="74"/>
        <end position="96"/>
    </location>
</feature>
<dbReference type="AlphaFoldDB" id="A0A9W7L6H7"/>
<feature type="compositionally biased region" description="Basic and acidic residues" evidence="1">
    <location>
        <begin position="74"/>
        <end position="94"/>
    </location>
</feature>
<dbReference type="SUPFAM" id="SSF53474">
    <property type="entry name" value="alpha/beta-Hydrolases"/>
    <property type="match status" value="1"/>
</dbReference>
<keyword evidence="2" id="KW-0732">Signal</keyword>
<evidence type="ECO:0000256" key="1">
    <source>
        <dbReference type="SAM" id="MobiDB-lite"/>
    </source>
</evidence>
<dbReference type="Proteomes" id="UP001165065">
    <property type="component" value="Unassembled WGS sequence"/>
</dbReference>
<dbReference type="GO" id="GO:0016020">
    <property type="term" value="C:membrane"/>
    <property type="evidence" value="ECO:0007669"/>
    <property type="project" value="TreeGrafter"/>
</dbReference>
<dbReference type="InterPro" id="IPR022742">
    <property type="entry name" value="Hydrolase_4"/>
</dbReference>
<feature type="compositionally biased region" description="Basic and acidic residues" evidence="1">
    <location>
        <begin position="438"/>
        <end position="447"/>
    </location>
</feature>